<reference evidence="2 3" key="1">
    <citation type="submission" date="2018-10" db="EMBL/GenBank/DDBJ databases">
        <title>Kocuria tytonicola, new bacteria from the preen glands of American barn owls (Tyto furcata).</title>
        <authorList>
            <person name="Braun M.S."/>
            <person name="Wang E."/>
            <person name="Zimmermann S."/>
            <person name="Boutin S."/>
            <person name="Wagner H."/>
            <person name="Wink M."/>
        </authorList>
    </citation>
    <scope>NUCLEOTIDE SEQUENCE [LARGE SCALE GENOMIC DNA]</scope>
    <source>
        <strain evidence="2 3">473</strain>
    </source>
</reference>
<organism evidence="2 3">
    <name type="scientific">Kocuria tytonicola</name>
    <dbReference type="NCBI Taxonomy" id="2055946"/>
    <lineage>
        <taxon>Bacteria</taxon>
        <taxon>Bacillati</taxon>
        <taxon>Actinomycetota</taxon>
        <taxon>Actinomycetes</taxon>
        <taxon>Micrococcales</taxon>
        <taxon>Micrococcaceae</taxon>
        <taxon>Kocuria</taxon>
    </lineage>
</organism>
<protein>
    <submittedName>
        <fullName evidence="2">DUF1541 domain-containing protein</fullName>
    </submittedName>
</protein>
<dbReference type="Gene3D" id="2.30.30.1210">
    <property type="entry name" value="Domain of unknown function DUF1541"/>
    <property type="match status" value="1"/>
</dbReference>
<dbReference type="RefSeq" id="WP_121863918.1">
    <property type="nucleotide sequence ID" value="NZ_RDEX01000001.1"/>
</dbReference>
<keyword evidence="3" id="KW-1185">Reference proteome</keyword>
<dbReference type="Proteomes" id="UP000277871">
    <property type="component" value="Unassembled WGS sequence"/>
</dbReference>
<dbReference type="EMBL" id="RDEX01000001">
    <property type="protein sequence ID" value="RLY93894.1"/>
    <property type="molecule type" value="Genomic_DNA"/>
</dbReference>
<dbReference type="AlphaFoldDB" id="A0A3L9L6W6"/>
<sequence length="166" mass="17885">MIGLGSTALIWSLLVNISYVRRHWKDAGIICAPAGIIAATNPGYSKGTRATLTTDRMPGMKGAPTTVVGAYDTVAYAVDYIPTDGGDKVTDHKWVVQQELKDAGSERLMEGTEVTIEADHVPGMKGAKGTVVSSTTQIVYMVDYQADGMTIKNHKWVVEDEITPRA</sequence>
<feature type="domain" description="DUF1541" evidence="1">
    <location>
        <begin position="111"/>
        <end position="159"/>
    </location>
</feature>
<name>A0A3L9L6W6_9MICC</name>
<gene>
    <name evidence="2" type="ORF">EAE32_01195</name>
</gene>
<dbReference type="InterPro" id="IPR011438">
    <property type="entry name" value="DUF1541"/>
</dbReference>
<proteinExistence type="predicted"/>
<accession>A0A3L9L6W6</accession>
<evidence type="ECO:0000259" key="1">
    <source>
        <dbReference type="Pfam" id="PF07563"/>
    </source>
</evidence>
<dbReference type="Pfam" id="PF07563">
    <property type="entry name" value="DUF1541"/>
    <property type="match status" value="2"/>
</dbReference>
<feature type="domain" description="DUF1541" evidence="1">
    <location>
        <begin position="46"/>
        <end position="97"/>
    </location>
</feature>
<evidence type="ECO:0000313" key="2">
    <source>
        <dbReference type="EMBL" id="RLY93894.1"/>
    </source>
</evidence>
<evidence type="ECO:0000313" key="3">
    <source>
        <dbReference type="Proteomes" id="UP000277871"/>
    </source>
</evidence>
<comment type="caution">
    <text evidence="2">The sequence shown here is derived from an EMBL/GenBank/DDBJ whole genome shotgun (WGS) entry which is preliminary data.</text>
</comment>